<evidence type="ECO:0000313" key="3">
    <source>
        <dbReference type="Proteomes" id="UP001473302"/>
    </source>
</evidence>
<keyword evidence="1" id="KW-0732">Signal</keyword>
<comment type="caution">
    <text evidence="2">The sequence shown here is derived from an EMBL/GenBank/DDBJ whole genome shotgun (WGS) entry which is preliminary data.</text>
</comment>
<keyword evidence="3" id="KW-1185">Reference proteome</keyword>
<proteinExistence type="predicted"/>
<evidence type="ECO:0000256" key="1">
    <source>
        <dbReference type="SAM" id="SignalP"/>
    </source>
</evidence>
<gene>
    <name evidence="2" type="ORF">MFLAVUS_005434</name>
</gene>
<reference evidence="2 3" key="1">
    <citation type="submission" date="2024-04" db="EMBL/GenBank/DDBJ databases">
        <title>genome sequences of Mucor flavus KT1a and Helicostylum pulchrum KT1b strains isolated from the surface of a dry-aged beef.</title>
        <authorList>
            <person name="Toyotome T."/>
            <person name="Hosono M."/>
            <person name="Torimaru M."/>
            <person name="Fukuda K."/>
            <person name="Mikami N."/>
        </authorList>
    </citation>
    <scope>NUCLEOTIDE SEQUENCE [LARGE SCALE GENOMIC DNA]</scope>
    <source>
        <strain evidence="2 3">KT1a</strain>
    </source>
</reference>
<feature type="chain" id="PRO_5046337535" evidence="1">
    <location>
        <begin position="17"/>
        <end position="181"/>
    </location>
</feature>
<feature type="signal peptide" evidence="1">
    <location>
        <begin position="1"/>
        <end position="16"/>
    </location>
</feature>
<dbReference type="Proteomes" id="UP001473302">
    <property type="component" value="Unassembled WGS sequence"/>
</dbReference>
<name>A0ABP9YYQ4_9FUNG</name>
<evidence type="ECO:0000313" key="2">
    <source>
        <dbReference type="EMBL" id="GAA5811987.1"/>
    </source>
</evidence>
<dbReference type="EMBL" id="BAABUK010000011">
    <property type="protein sequence ID" value="GAA5811987.1"/>
    <property type="molecule type" value="Genomic_DNA"/>
</dbReference>
<organism evidence="2 3">
    <name type="scientific">Mucor flavus</name>
    <dbReference type="NCBI Taxonomy" id="439312"/>
    <lineage>
        <taxon>Eukaryota</taxon>
        <taxon>Fungi</taxon>
        <taxon>Fungi incertae sedis</taxon>
        <taxon>Mucoromycota</taxon>
        <taxon>Mucoromycotina</taxon>
        <taxon>Mucoromycetes</taxon>
        <taxon>Mucorales</taxon>
        <taxon>Mucorineae</taxon>
        <taxon>Mucoraceae</taxon>
        <taxon>Mucor</taxon>
    </lineage>
</organism>
<protein>
    <submittedName>
        <fullName evidence="2">Uncharacterized protein</fullName>
    </submittedName>
</protein>
<sequence length="181" mass="20108">MICALILLSLLSDSTATVQIFFEKRTGVNSQSITKLQASNEGDCDTINVSSNKRKYKFTLHHDDDNDEDDDEFADCEFVDVDIYAIIKPPSDSISESLSSETVSASDDTEMMLNLLIQAFSCLSIKYDDIIDEDTEMSVAEPLDEDTEMTEAEPLEVDDVKMTKATVFQLSIISTNFAVVC</sequence>
<accession>A0ABP9YYQ4</accession>